<dbReference type="STRING" id="157733.AB986_13500"/>
<dbReference type="GO" id="GO:0008887">
    <property type="term" value="F:glycerate kinase activity"/>
    <property type="evidence" value="ECO:0007669"/>
    <property type="project" value="UniProtKB-UniRule"/>
</dbReference>
<dbReference type="PANTHER" id="PTHR21599:SF0">
    <property type="entry name" value="GLYCERATE KINASE"/>
    <property type="match status" value="1"/>
</dbReference>
<organism evidence="5 6">
    <name type="scientific">Guptibacillus hwajinpoensis</name>
    <dbReference type="NCBI Taxonomy" id="208199"/>
    <lineage>
        <taxon>Bacteria</taxon>
        <taxon>Bacillati</taxon>
        <taxon>Bacillota</taxon>
        <taxon>Bacilli</taxon>
        <taxon>Bacillales</taxon>
        <taxon>Guptibacillaceae</taxon>
        <taxon>Guptibacillus</taxon>
    </lineage>
</organism>
<dbReference type="InterPro" id="IPR018193">
    <property type="entry name" value="Glyc_kinase_flavodox-like_fold"/>
</dbReference>
<keyword evidence="3 4" id="KW-0418">Kinase</keyword>
<dbReference type="Pfam" id="PF02595">
    <property type="entry name" value="Gly_kinase"/>
    <property type="match status" value="1"/>
</dbReference>
<dbReference type="NCBIfam" id="TIGR00045">
    <property type="entry name" value="glycerate kinase"/>
    <property type="match status" value="1"/>
</dbReference>
<evidence type="ECO:0000256" key="4">
    <source>
        <dbReference type="PIRNR" id="PIRNR006078"/>
    </source>
</evidence>
<protein>
    <submittedName>
        <fullName evidence="5">Glycerate kinase</fullName>
    </submittedName>
</protein>
<evidence type="ECO:0000256" key="2">
    <source>
        <dbReference type="ARBA" id="ARBA00022679"/>
    </source>
</evidence>
<gene>
    <name evidence="5" type="ORF">AB986_13500</name>
</gene>
<keyword evidence="6" id="KW-1185">Reference proteome</keyword>
<dbReference type="SUPFAM" id="SSF110738">
    <property type="entry name" value="Glycerate kinase I"/>
    <property type="match status" value="1"/>
</dbReference>
<reference evidence="5" key="1">
    <citation type="submission" date="2015-06" db="EMBL/GenBank/DDBJ databases">
        <authorList>
            <person name="Liu B."/>
            <person name="Wang J."/>
            <person name="Zhu Y."/>
            <person name="Liu G."/>
            <person name="Chen Q."/>
            <person name="Zheng C."/>
            <person name="Che J."/>
            <person name="Ge C."/>
            <person name="Shi H."/>
            <person name="Pan Z."/>
            <person name="Liu X."/>
        </authorList>
    </citation>
    <scope>NUCLEOTIDE SEQUENCE [LARGE SCALE GENOMIC DNA]</scope>
    <source>
        <strain evidence="5">DSM 16346</strain>
    </source>
</reference>
<evidence type="ECO:0000313" key="5">
    <source>
        <dbReference type="EMBL" id="KMM36924.1"/>
    </source>
</evidence>
<dbReference type="InterPro" id="IPR036129">
    <property type="entry name" value="Glycerate_kinase_sf"/>
</dbReference>
<dbReference type="Proteomes" id="UP000035996">
    <property type="component" value="Unassembled WGS sequence"/>
</dbReference>
<dbReference type="PANTHER" id="PTHR21599">
    <property type="entry name" value="GLYCERATE KINASE"/>
    <property type="match status" value="1"/>
</dbReference>
<evidence type="ECO:0000313" key="6">
    <source>
        <dbReference type="Proteomes" id="UP000035996"/>
    </source>
</evidence>
<evidence type="ECO:0000256" key="3">
    <source>
        <dbReference type="ARBA" id="ARBA00022777"/>
    </source>
</evidence>
<accession>A0A0J6CY00</accession>
<evidence type="ECO:0000256" key="1">
    <source>
        <dbReference type="ARBA" id="ARBA00006284"/>
    </source>
</evidence>
<keyword evidence="2 4" id="KW-0808">Transferase</keyword>
<dbReference type="EMBL" id="LELK01000004">
    <property type="protein sequence ID" value="KMM36924.1"/>
    <property type="molecule type" value="Genomic_DNA"/>
</dbReference>
<dbReference type="Gene3D" id="3.90.1510.10">
    <property type="entry name" value="Glycerate kinase, domain 2"/>
    <property type="match status" value="1"/>
</dbReference>
<comment type="caution">
    <text evidence="5">The sequence shown here is derived from an EMBL/GenBank/DDBJ whole genome shotgun (WGS) entry which is preliminary data.</text>
</comment>
<dbReference type="PATRIC" id="fig|157733.3.peg.747"/>
<dbReference type="AlphaFoldDB" id="A0A0J6CY00"/>
<dbReference type="InterPro" id="IPR004381">
    <property type="entry name" value="Glycerate_kinase"/>
</dbReference>
<name>A0A0J6CY00_9BACL</name>
<dbReference type="GO" id="GO:0031388">
    <property type="term" value="P:organic acid phosphorylation"/>
    <property type="evidence" value="ECO:0007669"/>
    <property type="project" value="UniProtKB-UniRule"/>
</dbReference>
<dbReference type="RefSeq" id="WP_048311640.1">
    <property type="nucleotide sequence ID" value="NZ_CP119526.1"/>
</dbReference>
<comment type="similarity">
    <text evidence="1 4">Belongs to the glycerate kinase type-1 family.</text>
</comment>
<dbReference type="OrthoDB" id="9774290at2"/>
<sequence>MRIVIAPDSFKGSMSSLTAAQAINRGIKEVFPDAETILVPMADGGEGTVEALATILNGQEVAVDGISDPLGRPIRATYSWVESTSTAIIETASASGLPLLKESELDPDQASTYGTGELIKHALDKKARKIILGLGGSATVDAGTGCFEALGVQFRDQSGERIKATGAKLAHISSIDLTLLDSRLKDVEIVVASDVTNPLLGEEGAISVFGPQKGVSDITRFEAGMNNYASRVSEKIGMNLENSEGSGAAGGFGFSLLAFLDPIFMSGFSLIAEHSCLKEQMKSSHLVITGEGKLDSQTLYGKVPSGISELAKSVNVPAIAFAGTSTILEDKEKGIMTVLPIIDEPMELKEAIRRGPDLLYRASKRFMTLYQWISEEKGE</sequence>
<dbReference type="InterPro" id="IPR018197">
    <property type="entry name" value="Glycerate_kinase_RE-like"/>
</dbReference>
<dbReference type="Gene3D" id="3.40.50.10350">
    <property type="entry name" value="Glycerate kinase, domain 1"/>
    <property type="match status" value="1"/>
</dbReference>
<proteinExistence type="inferred from homology"/>
<dbReference type="PIRSF" id="PIRSF006078">
    <property type="entry name" value="GlxK"/>
    <property type="match status" value="1"/>
</dbReference>